<dbReference type="EMBL" id="JASBWR010000105">
    <property type="protein sequence ID" value="KAJ9095040.1"/>
    <property type="molecule type" value="Genomic_DNA"/>
</dbReference>
<keyword evidence="2" id="KW-1185">Reference proteome</keyword>
<comment type="caution">
    <text evidence="1">The sequence shown here is derived from an EMBL/GenBank/DDBJ whole genome shotgun (WGS) entry which is preliminary data.</text>
</comment>
<evidence type="ECO:0000313" key="1">
    <source>
        <dbReference type="EMBL" id="KAJ9095040.1"/>
    </source>
</evidence>
<accession>A0ACC2V804</accession>
<proteinExistence type="predicted"/>
<organism evidence="1 2">
    <name type="scientific">Naganishia cerealis</name>
    <dbReference type="NCBI Taxonomy" id="610337"/>
    <lineage>
        <taxon>Eukaryota</taxon>
        <taxon>Fungi</taxon>
        <taxon>Dikarya</taxon>
        <taxon>Basidiomycota</taxon>
        <taxon>Agaricomycotina</taxon>
        <taxon>Tremellomycetes</taxon>
        <taxon>Filobasidiales</taxon>
        <taxon>Filobasidiaceae</taxon>
        <taxon>Naganishia</taxon>
    </lineage>
</organism>
<evidence type="ECO:0000313" key="2">
    <source>
        <dbReference type="Proteomes" id="UP001241377"/>
    </source>
</evidence>
<name>A0ACC2V804_9TREE</name>
<sequence length="372" mass="42827">MVNQASLGYILRFYPFEEVDTIRQLPASHWFNRQFLYLTRTPTRNELNHSVPAPGLLDMVIVIDGDVVAVQAEVVHDAESVERQEERQGDMTGTCVGSCKPLEQSFCSRKANTLSFRNKMTADPCMNRTRAVNALMVVDNVTADTPVRRVTRSNAANHGQNAVINHSIVEHPAIMGNVEPIAERHDEEDNMLIDNDDHADEPNVFEGIYVPTNDAERRTLIQLFRDEVMLDEVRDLAAHIGFGRLFVADEDLEILEIAEAMEIRGRYTQLPEATVEDIRRHDWNRRGDCIYTLRVDGYAYRGNALSLQARLFGIRRALWQYWAHRPTVNAENVVFYVSNYGTNDFYRVIMWHMLAENQWLALWYARRASRRG</sequence>
<protein>
    <submittedName>
        <fullName evidence="1">Uncharacterized protein</fullName>
    </submittedName>
</protein>
<reference evidence="1" key="1">
    <citation type="submission" date="2023-04" db="EMBL/GenBank/DDBJ databases">
        <title>Draft Genome sequencing of Naganishia species isolated from polar environments using Oxford Nanopore Technology.</title>
        <authorList>
            <person name="Leo P."/>
            <person name="Venkateswaran K."/>
        </authorList>
    </citation>
    <scope>NUCLEOTIDE SEQUENCE</scope>
    <source>
        <strain evidence="1">MNA-CCFEE 5261</strain>
    </source>
</reference>
<dbReference type="Proteomes" id="UP001241377">
    <property type="component" value="Unassembled WGS sequence"/>
</dbReference>
<gene>
    <name evidence="1" type="ORF">QFC19_007720</name>
</gene>